<keyword evidence="5 11" id="KW-0472">Membrane</keyword>
<dbReference type="FunFam" id="2.60.40.420:FF:000066">
    <property type="entry name" value="Early nodulin-like protein 9"/>
    <property type="match status" value="1"/>
</dbReference>
<dbReference type="Proteomes" id="UP000836841">
    <property type="component" value="Chromosome 1"/>
</dbReference>
<dbReference type="PANTHER" id="PTHR33021">
    <property type="entry name" value="BLUE COPPER PROTEIN"/>
    <property type="match status" value="1"/>
</dbReference>
<keyword evidence="4 12" id="KW-0732">Signal</keyword>
<protein>
    <recommendedName>
        <fullName evidence="13">Phytocyanin domain-containing protein</fullName>
    </recommendedName>
</protein>
<feature type="transmembrane region" description="Helical" evidence="11">
    <location>
        <begin position="174"/>
        <end position="197"/>
    </location>
</feature>
<organism evidence="14 15">
    <name type="scientific">Thlaspi arvense</name>
    <name type="common">Field penny-cress</name>
    <dbReference type="NCBI Taxonomy" id="13288"/>
    <lineage>
        <taxon>Eukaryota</taxon>
        <taxon>Viridiplantae</taxon>
        <taxon>Streptophyta</taxon>
        <taxon>Embryophyta</taxon>
        <taxon>Tracheophyta</taxon>
        <taxon>Spermatophyta</taxon>
        <taxon>Magnoliopsida</taxon>
        <taxon>eudicotyledons</taxon>
        <taxon>Gunneridae</taxon>
        <taxon>Pentapetalae</taxon>
        <taxon>rosids</taxon>
        <taxon>malvids</taxon>
        <taxon>Brassicales</taxon>
        <taxon>Brassicaceae</taxon>
        <taxon>Thlaspideae</taxon>
        <taxon>Thlaspi</taxon>
    </lineage>
</organism>
<evidence type="ECO:0000313" key="14">
    <source>
        <dbReference type="EMBL" id="CAH2036371.1"/>
    </source>
</evidence>
<evidence type="ECO:0000256" key="11">
    <source>
        <dbReference type="SAM" id="Phobius"/>
    </source>
</evidence>
<evidence type="ECO:0000256" key="7">
    <source>
        <dbReference type="ARBA" id="ARBA00023180"/>
    </source>
</evidence>
<dbReference type="Pfam" id="PF02298">
    <property type="entry name" value="Cu_bind_like"/>
    <property type="match status" value="1"/>
</dbReference>
<keyword evidence="8" id="KW-0449">Lipoprotein</keyword>
<comment type="subcellular location">
    <subcellularLocation>
        <location evidence="1">Cell membrane</location>
        <topology evidence="1">Lipid-anchor</topology>
        <topology evidence="1">GPI-anchor</topology>
    </subcellularLocation>
</comment>
<feature type="signal peptide" evidence="12">
    <location>
        <begin position="1"/>
        <end position="28"/>
    </location>
</feature>
<dbReference type="CDD" id="cd11019">
    <property type="entry name" value="OsENODL1_like"/>
    <property type="match status" value="1"/>
</dbReference>
<keyword evidence="7" id="KW-0325">Glycoprotein</keyword>
<dbReference type="InterPro" id="IPR003245">
    <property type="entry name" value="Phytocyanin_dom"/>
</dbReference>
<evidence type="ECO:0000256" key="10">
    <source>
        <dbReference type="SAM" id="MobiDB-lite"/>
    </source>
</evidence>
<dbReference type="SUPFAM" id="SSF49503">
    <property type="entry name" value="Cupredoxins"/>
    <property type="match status" value="1"/>
</dbReference>
<keyword evidence="6" id="KW-1015">Disulfide bond</keyword>
<feature type="chain" id="PRO_5043874469" description="Phytocyanin domain-containing protein" evidence="12">
    <location>
        <begin position="29"/>
        <end position="198"/>
    </location>
</feature>
<dbReference type="AlphaFoldDB" id="A0AAU9R905"/>
<evidence type="ECO:0000256" key="12">
    <source>
        <dbReference type="SAM" id="SignalP"/>
    </source>
</evidence>
<dbReference type="Gene3D" id="2.60.40.420">
    <property type="entry name" value="Cupredoxins - blue copper proteins"/>
    <property type="match status" value="1"/>
</dbReference>
<evidence type="ECO:0000256" key="5">
    <source>
        <dbReference type="ARBA" id="ARBA00023136"/>
    </source>
</evidence>
<dbReference type="InterPro" id="IPR039391">
    <property type="entry name" value="Phytocyanin-like"/>
</dbReference>
<feature type="compositionally biased region" description="Low complexity" evidence="10">
    <location>
        <begin position="147"/>
        <end position="156"/>
    </location>
</feature>
<gene>
    <name evidence="14" type="ORF">TAV2_LOCUS3700</name>
</gene>
<evidence type="ECO:0000256" key="2">
    <source>
        <dbReference type="ARBA" id="ARBA00022475"/>
    </source>
</evidence>
<evidence type="ECO:0000259" key="13">
    <source>
        <dbReference type="PROSITE" id="PS51485"/>
    </source>
</evidence>
<keyword evidence="11" id="KW-1133">Transmembrane helix</keyword>
<keyword evidence="2" id="KW-1003">Cell membrane</keyword>
<feature type="region of interest" description="Disordered" evidence="10">
    <location>
        <begin position="134"/>
        <end position="166"/>
    </location>
</feature>
<dbReference type="GO" id="GO:0005886">
    <property type="term" value="C:plasma membrane"/>
    <property type="evidence" value="ECO:0007669"/>
    <property type="project" value="UniProtKB-SubCell"/>
</dbReference>
<dbReference type="EMBL" id="OU466857">
    <property type="protein sequence ID" value="CAH2036371.1"/>
    <property type="molecule type" value="Genomic_DNA"/>
</dbReference>
<evidence type="ECO:0000256" key="3">
    <source>
        <dbReference type="ARBA" id="ARBA00022622"/>
    </source>
</evidence>
<dbReference type="GO" id="GO:0098552">
    <property type="term" value="C:side of membrane"/>
    <property type="evidence" value="ECO:0007669"/>
    <property type="project" value="UniProtKB-KW"/>
</dbReference>
<feature type="domain" description="Phytocyanin" evidence="13">
    <location>
        <begin position="29"/>
        <end position="131"/>
    </location>
</feature>
<keyword evidence="11" id="KW-0812">Transmembrane</keyword>
<keyword evidence="3" id="KW-0336">GPI-anchor</keyword>
<evidence type="ECO:0000256" key="4">
    <source>
        <dbReference type="ARBA" id="ARBA00022729"/>
    </source>
</evidence>
<sequence>SRDLNRTKMLHSLRFLVCLLVIIHTVCAREFVVGGSKGWTVPTDHQLYNQWAEQRRFQINDSLLFVYRPNQDSVLQVTRDAYDSCNTDAATAKFTDGHTSFTFDRSGPYYFISGNKENCHKNQKLVIIVMADRSSSNTTPPSPSPSPSVESSPSPTYTGTFEITPAPSQDTPAIAAYSSSSSVFPFSFIVTLFLSLFS</sequence>
<evidence type="ECO:0000256" key="1">
    <source>
        <dbReference type="ARBA" id="ARBA00004609"/>
    </source>
</evidence>
<feature type="compositionally biased region" description="Polar residues" evidence="10">
    <location>
        <begin position="157"/>
        <end position="166"/>
    </location>
</feature>
<evidence type="ECO:0000256" key="6">
    <source>
        <dbReference type="ARBA" id="ARBA00023157"/>
    </source>
</evidence>
<dbReference type="InterPro" id="IPR008972">
    <property type="entry name" value="Cupredoxin"/>
</dbReference>
<feature type="non-terminal residue" evidence="14">
    <location>
        <position position="198"/>
    </location>
</feature>
<keyword evidence="15" id="KW-1185">Reference proteome</keyword>
<comment type="similarity">
    <text evidence="9">Belongs to the early nodulin-like (ENODL) family.</text>
</comment>
<name>A0AAU9R905_THLAR</name>
<accession>A0AAU9R905</accession>
<dbReference type="PROSITE" id="PS51485">
    <property type="entry name" value="PHYTOCYANIN"/>
    <property type="match status" value="1"/>
</dbReference>
<dbReference type="GO" id="GO:0009055">
    <property type="term" value="F:electron transfer activity"/>
    <property type="evidence" value="ECO:0007669"/>
    <property type="project" value="InterPro"/>
</dbReference>
<dbReference type="PANTHER" id="PTHR33021:SF399">
    <property type="entry name" value="PHYTOCYANIN DOMAIN-CONTAINING PROTEIN"/>
    <property type="match status" value="1"/>
</dbReference>
<evidence type="ECO:0000256" key="9">
    <source>
        <dbReference type="ARBA" id="ARBA00035011"/>
    </source>
</evidence>
<dbReference type="InterPro" id="IPR041846">
    <property type="entry name" value="ENL_dom"/>
</dbReference>
<reference evidence="14 15" key="1">
    <citation type="submission" date="2022-03" db="EMBL/GenBank/DDBJ databases">
        <authorList>
            <person name="Nunn A."/>
            <person name="Chopra R."/>
            <person name="Nunn A."/>
            <person name="Contreras Garrido A."/>
        </authorList>
    </citation>
    <scope>NUCLEOTIDE SEQUENCE [LARGE SCALE GENOMIC DNA]</scope>
</reference>
<evidence type="ECO:0000256" key="8">
    <source>
        <dbReference type="ARBA" id="ARBA00023288"/>
    </source>
</evidence>
<evidence type="ECO:0000313" key="15">
    <source>
        <dbReference type="Proteomes" id="UP000836841"/>
    </source>
</evidence>
<proteinExistence type="inferred from homology"/>